<name>A0A0S2KL40_9BACT</name>
<evidence type="ECO:0000313" key="1">
    <source>
        <dbReference type="EMBL" id="ALO48690.1"/>
    </source>
</evidence>
<dbReference type="STRING" id="76123.AS203_06030"/>
<evidence type="ECO:0008006" key="3">
    <source>
        <dbReference type="Google" id="ProtNLM"/>
    </source>
</evidence>
<gene>
    <name evidence="1" type="ORF">AS203_06030</name>
</gene>
<organism evidence="1 2">
    <name type="scientific">Hoylesella enoeca</name>
    <dbReference type="NCBI Taxonomy" id="76123"/>
    <lineage>
        <taxon>Bacteria</taxon>
        <taxon>Pseudomonadati</taxon>
        <taxon>Bacteroidota</taxon>
        <taxon>Bacteroidia</taxon>
        <taxon>Bacteroidales</taxon>
        <taxon>Prevotellaceae</taxon>
        <taxon>Hoylesella</taxon>
    </lineage>
</organism>
<sequence>MKRLLIFILLYMGLMPIYAQKGKFDPIKFQADLEQFITTQAALTPQEAAAFFPIYREMATKQRALFDQMRRYHHVDTSDDKACQEAIRVMDKNDIEIKQLQQVYHAKFLTFLPAGKVMRVIKAENKFHRMAFKRMAPK</sequence>
<proteinExistence type="predicted"/>
<dbReference type="AlphaFoldDB" id="A0A0S2KL40"/>
<dbReference type="EMBL" id="CP013195">
    <property type="protein sequence ID" value="ALO48690.1"/>
    <property type="molecule type" value="Genomic_DNA"/>
</dbReference>
<keyword evidence="2" id="KW-1185">Reference proteome</keyword>
<dbReference type="eggNOG" id="ENOG5033IRG">
    <property type="taxonomic scope" value="Bacteria"/>
</dbReference>
<evidence type="ECO:0000313" key="2">
    <source>
        <dbReference type="Proteomes" id="UP000056252"/>
    </source>
</evidence>
<accession>A0A0S2KL40</accession>
<dbReference type="OrthoDB" id="1081813at2"/>
<dbReference type="RefSeq" id="WP_025065644.1">
    <property type="nucleotide sequence ID" value="NZ_CP013195.1"/>
</dbReference>
<dbReference type="Proteomes" id="UP000056252">
    <property type="component" value="Chromosome"/>
</dbReference>
<protein>
    <recommendedName>
        <fullName evidence="3">Periplasmic heavy metal sensor</fullName>
    </recommendedName>
</protein>
<reference evidence="2" key="1">
    <citation type="submission" date="2015-11" db="EMBL/GenBank/DDBJ databases">
        <authorList>
            <person name="Holder M.E."/>
            <person name="Ajami N.J."/>
            <person name="Petrosino J.F."/>
        </authorList>
    </citation>
    <scope>NUCLEOTIDE SEQUENCE [LARGE SCALE GENOMIC DNA]</scope>
    <source>
        <strain evidence="2">F0113</strain>
    </source>
</reference>
<dbReference type="KEGG" id="peo:AS203_06030"/>